<dbReference type="PANTHER" id="PTHR24221:SF654">
    <property type="entry name" value="ATP-BINDING CASSETTE SUB-FAMILY B MEMBER 6"/>
    <property type="match status" value="1"/>
</dbReference>
<dbReference type="Pfam" id="PF00005">
    <property type="entry name" value="ABC_tran"/>
    <property type="match status" value="1"/>
</dbReference>
<dbReference type="SUPFAM" id="SSF52540">
    <property type="entry name" value="P-loop containing nucleoside triphosphate hydrolases"/>
    <property type="match status" value="1"/>
</dbReference>
<dbReference type="SMART" id="SM00382">
    <property type="entry name" value="AAA"/>
    <property type="match status" value="1"/>
</dbReference>
<evidence type="ECO:0000256" key="5">
    <source>
        <dbReference type="ARBA" id="ARBA00022840"/>
    </source>
</evidence>
<comment type="subcellular location">
    <subcellularLocation>
        <location evidence="1">Cell membrane</location>
        <topology evidence="1">Multi-pass membrane protein</topology>
    </subcellularLocation>
</comment>
<dbReference type="SUPFAM" id="SSF90123">
    <property type="entry name" value="ABC transporter transmembrane region"/>
    <property type="match status" value="1"/>
</dbReference>
<feature type="transmembrane region" description="Helical" evidence="8">
    <location>
        <begin position="69"/>
        <end position="92"/>
    </location>
</feature>
<dbReference type="Proteomes" id="UP000593915">
    <property type="component" value="Chromosome"/>
</dbReference>
<dbReference type="FunFam" id="3.40.50.300:FF:000287">
    <property type="entry name" value="Multidrug ABC transporter ATP-binding protein"/>
    <property type="match status" value="1"/>
</dbReference>
<keyword evidence="5 11" id="KW-0067">ATP-binding</keyword>
<keyword evidence="7 8" id="KW-0472">Membrane</keyword>
<dbReference type="InterPro" id="IPR003593">
    <property type="entry name" value="AAA+_ATPase"/>
</dbReference>
<evidence type="ECO:0000256" key="6">
    <source>
        <dbReference type="ARBA" id="ARBA00022989"/>
    </source>
</evidence>
<accession>A0A7S6WQT1</accession>
<evidence type="ECO:0000256" key="3">
    <source>
        <dbReference type="ARBA" id="ARBA00022692"/>
    </source>
</evidence>
<sequence length="608" mass="67422">MEEFDTIETGNEKFKTGVWKKVLKEFGFFKILLLAGLTMGGLTGMLEIVEPKFTAYIIDTVVKERNLTTFVPAIIFTAVFLSVYGICVFFFVKFAGDLEIKMCNRLRIKCFNKLQSLSLSFFDKNAVGWLMARMSSDINKLSGIVSWGLTDILFGGCLMLSVIVAMFSDNIKLALIAMITLPLIIVLSVYLRKKILIAQRRVRKINSQLTAAYNEDIQGAKTTKTLVREQLNAKEFEAKTEEMKTSSIRGILISSVLMPSVQLIGSLGIGLMVIYGGSSVISAAITLGMLVAFFSYVTQFNGPLAEAADLFAEFISAQAAAERIFGLLEEKSDIIEKSEVVKKYGTALNPTKEKRPPVTGSVRFENVFFWYKEGEPVLTDFNLSVTAGETVALVGATGAGKSTIVNLFCRFYEPKKGRILVDGIDYTDMSENWIHENLGYVLQSPHLFSGTIAENIRYGKLDATDEEIIEAAKLVDAHDFIMSMEKGYDTPVGEGGSLLSTGQKQLISFARTIVRNPRLFVLDEATSSIDTETEQKIQNAISKVLSGRTSFVVAHRLSTIRNADKIIVVENGKMLEAGSHIELIKQKGHYYKLYSNQFIAEQQAAQLR</sequence>
<keyword evidence="3 8" id="KW-0812">Transmembrane</keyword>
<dbReference type="InterPro" id="IPR039421">
    <property type="entry name" value="Type_1_exporter"/>
</dbReference>
<evidence type="ECO:0000259" key="10">
    <source>
        <dbReference type="PROSITE" id="PS50929"/>
    </source>
</evidence>
<dbReference type="CDD" id="cd18540">
    <property type="entry name" value="ABC_6TM_exporter_like"/>
    <property type="match status" value="1"/>
</dbReference>
<dbReference type="GO" id="GO:0005524">
    <property type="term" value="F:ATP binding"/>
    <property type="evidence" value="ECO:0007669"/>
    <property type="project" value="UniProtKB-KW"/>
</dbReference>
<dbReference type="GO" id="GO:0005886">
    <property type="term" value="C:plasma membrane"/>
    <property type="evidence" value="ECO:0007669"/>
    <property type="project" value="UniProtKB-SubCell"/>
</dbReference>
<dbReference type="InterPro" id="IPR027417">
    <property type="entry name" value="P-loop_NTPase"/>
</dbReference>
<protein>
    <submittedName>
        <fullName evidence="11">ABC transporter ATP-binding protein</fullName>
    </submittedName>
</protein>
<evidence type="ECO:0000259" key="9">
    <source>
        <dbReference type="PROSITE" id="PS50893"/>
    </source>
</evidence>
<dbReference type="Gene3D" id="1.20.1560.10">
    <property type="entry name" value="ABC transporter type 1, transmembrane domain"/>
    <property type="match status" value="1"/>
</dbReference>
<dbReference type="AlphaFoldDB" id="A0A7S6WQT1"/>
<name>A0A7S6WQT1_9SPIR</name>
<dbReference type="InterPro" id="IPR011527">
    <property type="entry name" value="ABC1_TM_dom"/>
</dbReference>
<evidence type="ECO:0000313" key="11">
    <source>
        <dbReference type="EMBL" id="QOW61067.1"/>
    </source>
</evidence>
<feature type="transmembrane region" description="Helical" evidence="8">
    <location>
        <begin position="251"/>
        <end position="274"/>
    </location>
</feature>
<gene>
    <name evidence="11" type="ORF">IFE08_01225</name>
</gene>
<feature type="domain" description="ABC transmembrane type-1" evidence="10">
    <location>
        <begin position="34"/>
        <end position="316"/>
    </location>
</feature>
<reference evidence="11 12" key="1">
    <citation type="submission" date="2020-09" db="EMBL/GenBank/DDBJ databases">
        <title>Characterization of Treponema spp. from bovine digital dermatitis in Korea.</title>
        <authorList>
            <person name="Espiritu H.M."/>
            <person name="Cho Y.I."/>
            <person name="Mamuad L."/>
        </authorList>
    </citation>
    <scope>NUCLEOTIDE SEQUENCE [LARGE SCALE GENOMIC DNA]</scope>
    <source>
        <strain evidence="11 12">KS1</strain>
    </source>
</reference>
<dbReference type="PROSITE" id="PS50893">
    <property type="entry name" value="ABC_TRANSPORTER_2"/>
    <property type="match status" value="1"/>
</dbReference>
<dbReference type="RefSeq" id="WP_194076524.1">
    <property type="nucleotide sequence ID" value="NZ_CP061839.1"/>
</dbReference>
<evidence type="ECO:0000313" key="12">
    <source>
        <dbReference type="Proteomes" id="UP000593915"/>
    </source>
</evidence>
<dbReference type="InterPro" id="IPR036640">
    <property type="entry name" value="ABC1_TM_sf"/>
</dbReference>
<evidence type="ECO:0000256" key="2">
    <source>
        <dbReference type="ARBA" id="ARBA00022448"/>
    </source>
</evidence>
<evidence type="ECO:0000256" key="7">
    <source>
        <dbReference type="ARBA" id="ARBA00023136"/>
    </source>
</evidence>
<proteinExistence type="predicted"/>
<feature type="domain" description="ABC transporter" evidence="9">
    <location>
        <begin position="362"/>
        <end position="596"/>
    </location>
</feature>
<feature type="transmembrane region" description="Helical" evidence="8">
    <location>
        <begin position="173"/>
        <end position="191"/>
    </location>
</feature>
<dbReference type="EMBL" id="CP061839">
    <property type="protein sequence ID" value="QOW61067.1"/>
    <property type="molecule type" value="Genomic_DNA"/>
</dbReference>
<feature type="transmembrane region" description="Helical" evidence="8">
    <location>
        <begin position="141"/>
        <end position="167"/>
    </location>
</feature>
<evidence type="ECO:0000256" key="8">
    <source>
        <dbReference type="SAM" id="Phobius"/>
    </source>
</evidence>
<organism evidence="11 12">
    <name type="scientific">Treponema pedis</name>
    <dbReference type="NCBI Taxonomy" id="409322"/>
    <lineage>
        <taxon>Bacteria</taxon>
        <taxon>Pseudomonadati</taxon>
        <taxon>Spirochaetota</taxon>
        <taxon>Spirochaetia</taxon>
        <taxon>Spirochaetales</taxon>
        <taxon>Treponemataceae</taxon>
        <taxon>Treponema</taxon>
    </lineage>
</organism>
<dbReference type="GO" id="GO:0016887">
    <property type="term" value="F:ATP hydrolysis activity"/>
    <property type="evidence" value="ECO:0007669"/>
    <property type="project" value="InterPro"/>
</dbReference>
<dbReference type="Pfam" id="PF00664">
    <property type="entry name" value="ABC_membrane"/>
    <property type="match status" value="1"/>
</dbReference>
<keyword evidence="4" id="KW-0547">Nucleotide-binding</keyword>
<dbReference type="PROSITE" id="PS50929">
    <property type="entry name" value="ABC_TM1F"/>
    <property type="match status" value="1"/>
</dbReference>
<dbReference type="GO" id="GO:0140359">
    <property type="term" value="F:ABC-type transporter activity"/>
    <property type="evidence" value="ECO:0007669"/>
    <property type="project" value="InterPro"/>
</dbReference>
<keyword evidence="6 8" id="KW-1133">Transmembrane helix</keyword>
<dbReference type="CDD" id="cd03254">
    <property type="entry name" value="ABCC_Glucan_exporter_like"/>
    <property type="match status" value="1"/>
</dbReference>
<evidence type="ECO:0000256" key="4">
    <source>
        <dbReference type="ARBA" id="ARBA00022741"/>
    </source>
</evidence>
<dbReference type="Gene3D" id="3.40.50.300">
    <property type="entry name" value="P-loop containing nucleotide triphosphate hydrolases"/>
    <property type="match status" value="1"/>
</dbReference>
<feature type="transmembrane region" description="Helical" evidence="8">
    <location>
        <begin position="28"/>
        <end position="49"/>
    </location>
</feature>
<dbReference type="InterPro" id="IPR003439">
    <property type="entry name" value="ABC_transporter-like_ATP-bd"/>
</dbReference>
<evidence type="ECO:0000256" key="1">
    <source>
        <dbReference type="ARBA" id="ARBA00004651"/>
    </source>
</evidence>
<dbReference type="PANTHER" id="PTHR24221">
    <property type="entry name" value="ATP-BINDING CASSETTE SUB-FAMILY B"/>
    <property type="match status" value="1"/>
</dbReference>
<keyword evidence="2" id="KW-0813">Transport</keyword>